<evidence type="ECO:0000313" key="2">
    <source>
        <dbReference type="Proteomes" id="UP000789595"/>
    </source>
</evidence>
<dbReference type="EMBL" id="CAKKNE010000002">
    <property type="protein sequence ID" value="CAH0369352.1"/>
    <property type="molecule type" value="Genomic_DNA"/>
</dbReference>
<sequence>ECVDRYGGRARRLAPPALAAAALPRAAAVAGPTRFFHDSLGPGALRRLLVEGFPLRRRFPRRVDDGGLEDLVRDQRHDVLVLRGAGAPVLHFSIRARGPAVCNVMSRAVVVVLSCFRRGAAVASRPDTSAGARAVR</sequence>
<proteinExistence type="predicted"/>
<organism evidence="1 2">
    <name type="scientific">Pelagomonas calceolata</name>
    <dbReference type="NCBI Taxonomy" id="35677"/>
    <lineage>
        <taxon>Eukaryota</taxon>
        <taxon>Sar</taxon>
        <taxon>Stramenopiles</taxon>
        <taxon>Ochrophyta</taxon>
        <taxon>Pelagophyceae</taxon>
        <taxon>Pelagomonadales</taxon>
        <taxon>Pelagomonadaceae</taxon>
        <taxon>Pelagomonas</taxon>
    </lineage>
</organism>
<dbReference type="AlphaFoldDB" id="A0A8J2WUY6"/>
<name>A0A8J2WUY6_9STRA</name>
<reference evidence="1" key="1">
    <citation type="submission" date="2021-11" db="EMBL/GenBank/DDBJ databases">
        <authorList>
            <consortium name="Genoscope - CEA"/>
            <person name="William W."/>
        </authorList>
    </citation>
    <scope>NUCLEOTIDE SEQUENCE</scope>
</reference>
<comment type="caution">
    <text evidence="1">The sequence shown here is derived from an EMBL/GenBank/DDBJ whole genome shotgun (WGS) entry which is preliminary data.</text>
</comment>
<accession>A0A8J2WUY6</accession>
<gene>
    <name evidence="1" type="ORF">PECAL_2P24730</name>
</gene>
<feature type="non-terminal residue" evidence="1">
    <location>
        <position position="1"/>
    </location>
</feature>
<evidence type="ECO:0000313" key="1">
    <source>
        <dbReference type="EMBL" id="CAH0369352.1"/>
    </source>
</evidence>
<dbReference type="Proteomes" id="UP000789595">
    <property type="component" value="Unassembled WGS sequence"/>
</dbReference>
<protein>
    <submittedName>
        <fullName evidence="1">Uncharacterized protein</fullName>
    </submittedName>
</protein>
<keyword evidence="2" id="KW-1185">Reference proteome</keyword>